<dbReference type="Proteomes" id="UP000722989">
    <property type="component" value="Unassembled WGS sequence"/>
</dbReference>
<gene>
    <name evidence="2" type="ORF">HC031_13530</name>
</gene>
<organism evidence="2 3">
    <name type="scientific">Planosporangium thailandense</name>
    <dbReference type="NCBI Taxonomy" id="765197"/>
    <lineage>
        <taxon>Bacteria</taxon>
        <taxon>Bacillati</taxon>
        <taxon>Actinomycetota</taxon>
        <taxon>Actinomycetes</taxon>
        <taxon>Micromonosporales</taxon>
        <taxon>Micromonosporaceae</taxon>
        <taxon>Planosporangium</taxon>
    </lineage>
</organism>
<dbReference type="RefSeq" id="WP_167925614.1">
    <property type="nucleotide sequence ID" value="NZ_JAATVY010000007.1"/>
</dbReference>
<proteinExistence type="predicted"/>
<feature type="signal peptide" evidence="1">
    <location>
        <begin position="1"/>
        <end position="26"/>
    </location>
</feature>
<comment type="caution">
    <text evidence="2">The sequence shown here is derived from an EMBL/GenBank/DDBJ whole genome shotgun (WGS) entry which is preliminary data.</text>
</comment>
<keyword evidence="3" id="KW-1185">Reference proteome</keyword>
<keyword evidence="1" id="KW-0732">Signal</keyword>
<dbReference type="PROSITE" id="PS51257">
    <property type="entry name" value="PROKAR_LIPOPROTEIN"/>
    <property type="match status" value="1"/>
</dbReference>
<protein>
    <recommendedName>
        <fullName evidence="4">Secreted protein</fullName>
    </recommendedName>
</protein>
<feature type="chain" id="PRO_5045971448" description="Secreted protein" evidence="1">
    <location>
        <begin position="27"/>
        <end position="156"/>
    </location>
</feature>
<evidence type="ECO:0000313" key="2">
    <source>
        <dbReference type="EMBL" id="NJC70728.1"/>
    </source>
</evidence>
<dbReference type="EMBL" id="JAATVY010000007">
    <property type="protein sequence ID" value="NJC70728.1"/>
    <property type="molecule type" value="Genomic_DNA"/>
</dbReference>
<evidence type="ECO:0008006" key="4">
    <source>
        <dbReference type="Google" id="ProtNLM"/>
    </source>
</evidence>
<sequence>MRFGPRRLAALMPAAALLLTVGAGCAQPPAPSDASVLQAGERQLDAVHVPADWEIATLPNSGRRNGRLYWERAYRAHLTVEDATRVYVKAMTDAGWTRDTSCLGPGDRQCYTYDKDGLHVFPLFTSIPCLDGSHPCTRVAIDASVTSLRKIKTAGP</sequence>
<evidence type="ECO:0000256" key="1">
    <source>
        <dbReference type="SAM" id="SignalP"/>
    </source>
</evidence>
<accession>A0ABX0XY42</accession>
<name>A0ABX0XY42_9ACTN</name>
<evidence type="ECO:0000313" key="3">
    <source>
        <dbReference type="Proteomes" id="UP000722989"/>
    </source>
</evidence>
<reference evidence="2 3" key="1">
    <citation type="submission" date="2020-03" db="EMBL/GenBank/DDBJ databases">
        <title>WGS of the type strain of Planosporangium spp.</title>
        <authorList>
            <person name="Thawai C."/>
        </authorList>
    </citation>
    <scope>NUCLEOTIDE SEQUENCE [LARGE SCALE GENOMIC DNA]</scope>
    <source>
        <strain evidence="2 3">TBRC 5610</strain>
    </source>
</reference>